<evidence type="ECO:0000313" key="6">
    <source>
        <dbReference type="Proteomes" id="UP001108027"/>
    </source>
</evidence>
<evidence type="ECO:0000256" key="3">
    <source>
        <dbReference type="ARBA" id="ARBA00022679"/>
    </source>
</evidence>
<reference evidence="5" key="1">
    <citation type="submission" date="2021-10" db="EMBL/GenBank/DDBJ databases">
        <title>The diversity and Nitrogen Metabolism of Culturable Nitrate-Utilizing Bacteria Within the Oxygen Minimum Zone of the Changjiang (Yangtze River)Estuary.</title>
        <authorList>
            <person name="Zhang D."/>
            <person name="Zheng J."/>
            <person name="Liu S."/>
            <person name="He W."/>
        </authorList>
    </citation>
    <scope>NUCLEOTIDE SEQUENCE</scope>
    <source>
        <strain evidence="5">FXH-223</strain>
    </source>
</reference>
<keyword evidence="6" id="KW-1185">Reference proteome</keyword>
<protein>
    <submittedName>
        <fullName evidence="5">Glycosyltransferase</fullName>
        <ecNumber evidence="5">2.4.-.-</ecNumber>
    </submittedName>
</protein>
<keyword evidence="2 5" id="KW-0328">Glycosyltransferase</keyword>
<dbReference type="Pfam" id="PF00535">
    <property type="entry name" value="Glycos_transf_2"/>
    <property type="match status" value="1"/>
</dbReference>
<dbReference type="AlphaFoldDB" id="A0A9Q3YQ65"/>
<sequence length="328" mass="37019">MTDSSEKATSGARLVAVVVTYNRLAHLRTCLAALRGQACDAIVVVDNHSTDGTGDWLAEQQGADPRLDVLTMTRNLGGAGGFEAGFRHARARYRPEWLVCFDDDAWPQPGAFRAFLEADLDGIDAAAAAVYFPDGRICEMNRPGLNPFWHPRRFLKTVLGQGRRGFHLADADYRADGPVDIDSTSFVGFFVRGTMVERVGLPEGRLFIYGDDVLYALNVRRQGGRIAFLPWVRFTHDCATFSTHEKTFEPLWKAYYTYRNGLRVYHTAAGALFWLFLPLKLARWLINARHYDDARPYLRLTWAALRDAATGRYDRPHEAVLRMARGDR</sequence>
<dbReference type="SUPFAM" id="SSF53448">
    <property type="entry name" value="Nucleotide-diphospho-sugar transferases"/>
    <property type="match status" value="1"/>
</dbReference>
<dbReference type="InterPro" id="IPR001173">
    <property type="entry name" value="Glyco_trans_2-like"/>
</dbReference>
<evidence type="ECO:0000313" key="5">
    <source>
        <dbReference type="EMBL" id="MCC4309480.1"/>
    </source>
</evidence>
<evidence type="ECO:0000256" key="2">
    <source>
        <dbReference type="ARBA" id="ARBA00022676"/>
    </source>
</evidence>
<dbReference type="Gene3D" id="3.90.550.10">
    <property type="entry name" value="Spore Coat Polysaccharide Biosynthesis Protein SpsA, Chain A"/>
    <property type="match status" value="1"/>
</dbReference>
<gene>
    <name evidence="5" type="ORF">LL252_12965</name>
</gene>
<organism evidence="5 6">
    <name type="scientific">Alloalcanivorax marinus</name>
    <dbReference type="NCBI Taxonomy" id="1177169"/>
    <lineage>
        <taxon>Bacteria</taxon>
        <taxon>Pseudomonadati</taxon>
        <taxon>Pseudomonadota</taxon>
        <taxon>Gammaproteobacteria</taxon>
        <taxon>Oceanospirillales</taxon>
        <taxon>Alcanivoracaceae</taxon>
        <taxon>Alloalcanivorax</taxon>
    </lineage>
</organism>
<keyword evidence="3 5" id="KW-0808">Transferase</keyword>
<dbReference type="RefSeq" id="WP_228234307.1">
    <property type="nucleotide sequence ID" value="NZ_JAJGNA010000017.1"/>
</dbReference>
<evidence type="ECO:0000256" key="1">
    <source>
        <dbReference type="ARBA" id="ARBA00006739"/>
    </source>
</evidence>
<name>A0A9Q3YQ65_9GAMM</name>
<accession>A0A9Q3YQ65</accession>
<proteinExistence type="inferred from homology"/>
<feature type="domain" description="Glycosyltransferase 2-like" evidence="4">
    <location>
        <begin position="17"/>
        <end position="146"/>
    </location>
</feature>
<dbReference type="EMBL" id="JAJGNA010000017">
    <property type="protein sequence ID" value="MCC4309480.1"/>
    <property type="molecule type" value="Genomic_DNA"/>
</dbReference>
<dbReference type="InterPro" id="IPR029044">
    <property type="entry name" value="Nucleotide-diphossugar_trans"/>
</dbReference>
<dbReference type="GO" id="GO:0016757">
    <property type="term" value="F:glycosyltransferase activity"/>
    <property type="evidence" value="ECO:0007669"/>
    <property type="project" value="UniProtKB-KW"/>
</dbReference>
<dbReference type="PANTHER" id="PTHR43179:SF12">
    <property type="entry name" value="GALACTOFURANOSYLTRANSFERASE GLFT2"/>
    <property type="match status" value="1"/>
</dbReference>
<evidence type="ECO:0000259" key="4">
    <source>
        <dbReference type="Pfam" id="PF00535"/>
    </source>
</evidence>
<dbReference type="EC" id="2.4.-.-" evidence="5"/>
<dbReference type="PANTHER" id="PTHR43179">
    <property type="entry name" value="RHAMNOSYLTRANSFERASE WBBL"/>
    <property type="match status" value="1"/>
</dbReference>
<dbReference type="Proteomes" id="UP001108027">
    <property type="component" value="Unassembled WGS sequence"/>
</dbReference>
<comment type="similarity">
    <text evidence="1">Belongs to the glycosyltransferase 2 family.</text>
</comment>
<comment type="caution">
    <text evidence="5">The sequence shown here is derived from an EMBL/GenBank/DDBJ whole genome shotgun (WGS) entry which is preliminary data.</text>
</comment>